<dbReference type="RefSeq" id="WP_126031333.1">
    <property type="nucleotide sequence ID" value="NZ_QXGI01000001.1"/>
</dbReference>
<protein>
    <submittedName>
        <fullName evidence="3">Uncharacterized protein</fullName>
    </submittedName>
</protein>
<gene>
    <name evidence="3" type="ORF">D2E22_0285</name>
</gene>
<proteinExistence type="predicted"/>
<dbReference type="AlphaFoldDB" id="A0A430FAG4"/>
<evidence type="ECO:0000256" key="1">
    <source>
        <dbReference type="SAM" id="Phobius"/>
    </source>
</evidence>
<feature type="signal peptide" evidence="2">
    <location>
        <begin position="1"/>
        <end position="19"/>
    </location>
</feature>
<dbReference type="EMBL" id="QXGI01000001">
    <property type="protein sequence ID" value="RSX49824.1"/>
    <property type="molecule type" value="Genomic_DNA"/>
</dbReference>
<organism evidence="3 4">
    <name type="scientific">Bifidobacterium castoris</name>
    <dbReference type="NCBI Taxonomy" id="2306972"/>
    <lineage>
        <taxon>Bacteria</taxon>
        <taxon>Bacillati</taxon>
        <taxon>Actinomycetota</taxon>
        <taxon>Actinomycetes</taxon>
        <taxon>Bifidobacteriales</taxon>
        <taxon>Bifidobacteriaceae</taxon>
        <taxon>Bifidobacterium</taxon>
    </lineage>
</organism>
<feature type="chain" id="PRO_5019352226" evidence="2">
    <location>
        <begin position="20"/>
        <end position="75"/>
    </location>
</feature>
<keyword evidence="4" id="KW-1185">Reference proteome</keyword>
<dbReference type="Proteomes" id="UP000288052">
    <property type="component" value="Unassembled WGS sequence"/>
</dbReference>
<sequence>MSTATLLSLIAPLMLVAWAATMPAMAFAIPTVIMVNTRRIRTGREPLSGSRCWTLFAAYWLLTLIVAAWLLCANR</sequence>
<feature type="transmembrane region" description="Helical" evidence="1">
    <location>
        <begin position="52"/>
        <end position="72"/>
    </location>
</feature>
<evidence type="ECO:0000313" key="4">
    <source>
        <dbReference type="Proteomes" id="UP000288052"/>
    </source>
</evidence>
<accession>A0A430FAG4</accession>
<name>A0A430FAG4_9BIFI</name>
<reference evidence="3 4" key="1">
    <citation type="submission" date="2018-09" db="EMBL/GenBank/DDBJ databases">
        <title>Characterization of the phylogenetic diversity of five novel species belonging to the genus Bifidobacterium.</title>
        <authorList>
            <person name="Lugli G.A."/>
            <person name="Duranti S."/>
            <person name="Milani C."/>
        </authorList>
    </citation>
    <scope>NUCLEOTIDE SEQUENCE [LARGE SCALE GENOMIC DNA]</scope>
    <source>
        <strain evidence="3 4">2020B</strain>
    </source>
</reference>
<keyword evidence="1" id="KW-1133">Transmembrane helix</keyword>
<evidence type="ECO:0000256" key="2">
    <source>
        <dbReference type="SAM" id="SignalP"/>
    </source>
</evidence>
<keyword evidence="1" id="KW-0472">Membrane</keyword>
<keyword evidence="1" id="KW-0812">Transmembrane</keyword>
<keyword evidence="2" id="KW-0732">Signal</keyword>
<comment type="caution">
    <text evidence="3">The sequence shown here is derived from an EMBL/GenBank/DDBJ whole genome shotgun (WGS) entry which is preliminary data.</text>
</comment>
<evidence type="ECO:0000313" key="3">
    <source>
        <dbReference type="EMBL" id="RSX49824.1"/>
    </source>
</evidence>